<dbReference type="InterPro" id="IPR039775">
    <property type="entry name" value="PHTF1/2"/>
</dbReference>
<feature type="region of interest" description="Disordered" evidence="6">
    <location>
        <begin position="96"/>
        <end position="137"/>
    </location>
</feature>
<sequence length="715" mass="80650">MACRDAISWYQKKIGAYDQQIWEKAVEQTQMKGFKNKPKKKGHIQPDLIDVDLISVLAVVLYFMVPAVSASEVMGPLCLMLLLGTVHCQIVSTQVNRPAGSNGLSRRRRKLRKPVGADGNSWSSPDKTSKEEQSGSASLLTNLSSLLFQRRNRIKLVAEKGTETESGVNAVGDGIKPRQARSEHRLLHSKEKSKLSDGEKSHQDDGTNRDGVSDELSSEEDAGAMAQRILLHHSMEGASSDNSYEEKKKRTLVSLNQAVSQVKQALKGARDSDSVVESELESTLYRQDPRSCVSVGPRSCSGSRRDSESTRQDSETEDMLWDDLLHGPECRSSGTSDSEERSARDSRRDPKEDVFQQNHLFWLQNTSPASAKVSALIWEGNDCKKVDMSVLEISGIIMSRVNAHQQGVGYQMLGNIITIGLAFLPFLYRLFRTDNLEQLCSISLMELLHIFCGAPASTPVLILAAINFLERLCLTWMFFFMMCVAERTYKQRFLFAKLFSHITSARKARKYEIPHFRLKKVENIKIWLSLRSYLKRRGPQRSVDVVVSSVFLLALSIAFICCAQVLKGHKTFLSAAYNWEFLMWEAALLLFLLRLASLGSETNKKYSNISILLTEQINLYLKMEKKPNKKEQLSLVNNVLKLSTKLLKELDSPFRLYGLTMNPLIYNITRVVILSAVSGVISDLLGFNIRKNWINGPKCWQLALNQQELVWDLKP</sequence>
<evidence type="ECO:0000256" key="6">
    <source>
        <dbReference type="SAM" id="MobiDB-lite"/>
    </source>
</evidence>
<feature type="compositionally biased region" description="Basic and acidic residues" evidence="6">
    <location>
        <begin position="180"/>
        <end position="212"/>
    </location>
</feature>
<gene>
    <name evidence="9" type="ORF">DUI87_24131</name>
</gene>
<dbReference type="Pfam" id="PF12129">
    <property type="entry name" value="PHTF1-2_N"/>
    <property type="match status" value="1"/>
</dbReference>
<evidence type="ECO:0000256" key="7">
    <source>
        <dbReference type="SAM" id="Phobius"/>
    </source>
</evidence>
<organism evidence="9 10">
    <name type="scientific">Hirundo rustica rustica</name>
    <dbReference type="NCBI Taxonomy" id="333673"/>
    <lineage>
        <taxon>Eukaryota</taxon>
        <taxon>Metazoa</taxon>
        <taxon>Chordata</taxon>
        <taxon>Craniata</taxon>
        <taxon>Vertebrata</taxon>
        <taxon>Euteleostomi</taxon>
        <taxon>Archelosauria</taxon>
        <taxon>Archosauria</taxon>
        <taxon>Dinosauria</taxon>
        <taxon>Saurischia</taxon>
        <taxon>Theropoda</taxon>
        <taxon>Coelurosauria</taxon>
        <taxon>Aves</taxon>
        <taxon>Neognathae</taxon>
        <taxon>Neoaves</taxon>
        <taxon>Telluraves</taxon>
        <taxon>Australaves</taxon>
        <taxon>Passeriformes</taxon>
        <taxon>Sylvioidea</taxon>
        <taxon>Hirundinidae</taxon>
        <taxon>Hirundo</taxon>
    </lineage>
</organism>
<evidence type="ECO:0000256" key="1">
    <source>
        <dbReference type="ARBA" id="ARBA00004141"/>
    </source>
</evidence>
<dbReference type="PANTHER" id="PTHR12680">
    <property type="entry name" value="PUTATIVE HOMEODOMAIN TRANSCRIPTION FACTOR PHTF"/>
    <property type="match status" value="1"/>
</dbReference>
<feature type="compositionally biased region" description="Basic and acidic residues" evidence="6">
    <location>
        <begin position="338"/>
        <end position="351"/>
    </location>
</feature>
<evidence type="ECO:0000256" key="5">
    <source>
        <dbReference type="ARBA" id="ARBA00023180"/>
    </source>
</evidence>
<feature type="transmembrane region" description="Helical" evidence="7">
    <location>
        <begin position="545"/>
        <end position="566"/>
    </location>
</feature>
<name>A0A3M0JED9_HIRRU</name>
<comment type="subcellular location">
    <subcellularLocation>
        <location evidence="1">Membrane</location>
        <topology evidence="1">Multi-pass membrane protein</topology>
    </subcellularLocation>
</comment>
<dbReference type="GO" id="GO:0016020">
    <property type="term" value="C:membrane"/>
    <property type="evidence" value="ECO:0007669"/>
    <property type="project" value="UniProtKB-SubCell"/>
</dbReference>
<feature type="domain" description="PHTF1/2 N-terminal" evidence="8">
    <location>
        <begin position="2"/>
        <end position="54"/>
    </location>
</feature>
<evidence type="ECO:0000256" key="4">
    <source>
        <dbReference type="ARBA" id="ARBA00023136"/>
    </source>
</evidence>
<evidence type="ECO:0000313" key="9">
    <source>
        <dbReference type="EMBL" id="RMB99395.1"/>
    </source>
</evidence>
<dbReference type="Proteomes" id="UP000269221">
    <property type="component" value="Unassembled WGS sequence"/>
</dbReference>
<feature type="compositionally biased region" description="Basic and acidic residues" evidence="6">
    <location>
        <begin position="303"/>
        <end position="314"/>
    </location>
</feature>
<feature type="transmembrane region" description="Helical" evidence="7">
    <location>
        <begin position="408"/>
        <end position="428"/>
    </location>
</feature>
<proteinExistence type="predicted"/>
<dbReference type="AlphaFoldDB" id="A0A3M0JED9"/>
<keyword evidence="5" id="KW-0325">Glycoprotein</keyword>
<dbReference type="EMBL" id="QRBI01000149">
    <property type="protein sequence ID" value="RMB99395.1"/>
    <property type="molecule type" value="Genomic_DNA"/>
</dbReference>
<dbReference type="PANTHER" id="PTHR12680:SF8">
    <property type="entry name" value="PROTEIN PHTF1"/>
    <property type="match status" value="1"/>
</dbReference>
<protein>
    <recommendedName>
        <fullName evidence="8">PHTF1/2 N-terminal domain-containing protein</fullName>
    </recommendedName>
</protein>
<evidence type="ECO:0000256" key="2">
    <source>
        <dbReference type="ARBA" id="ARBA00022692"/>
    </source>
</evidence>
<dbReference type="STRING" id="333673.A0A3M0JED9"/>
<keyword evidence="2 7" id="KW-0812">Transmembrane</keyword>
<evidence type="ECO:0000256" key="3">
    <source>
        <dbReference type="ARBA" id="ARBA00022989"/>
    </source>
</evidence>
<keyword evidence="10" id="KW-1185">Reference proteome</keyword>
<keyword evidence="3 7" id="KW-1133">Transmembrane helix</keyword>
<feature type="region of interest" description="Disordered" evidence="6">
    <location>
        <begin position="280"/>
        <end position="351"/>
    </location>
</feature>
<dbReference type="GO" id="GO:0005783">
    <property type="term" value="C:endoplasmic reticulum"/>
    <property type="evidence" value="ECO:0007669"/>
    <property type="project" value="InterPro"/>
</dbReference>
<feature type="transmembrane region" description="Helical" evidence="7">
    <location>
        <begin position="448"/>
        <end position="469"/>
    </location>
</feature>
<keyword evidence="4 7" id="KW-0472">Membrane</keyword>
<reference evidence="9 10" key="1">
    <citation type="submission" date="2018-07" db="EMBL/GenBank/DDBJ databases">
        <title>A high quality draft genome assembly of the barn swallow (H. rustica rustica).</title>
        <authorList>
            <person name="Formenti G."/>
            <person name="Chiara M."/>
            <person name="Poveda L."/>
            <person name="Francoijs K.-J."/>
            <person name="Bonisoli-Alquati A."/>
            <person name="Canova L."/>
            <person name="Gianfranceschi L."/>
            <person name="Horner D.S."/>
            <person name="Saino N."/>
        </authorList>
    </citation>
    <scope>NUCLEOTIDE SEQUENCE [LARGE SCALE GENOMIC DNA]</scope>
    <source>
        <strain evidence="9">Chelidonia</strain>
        <tissue evidence="9">Blood</tissue>
    </source>
</reference>
<comment type="caution">
    <text evidence="9">The sequence shown here is derived from an EMBL/GenBank/DDBJ whole genome shotgun (WGS) entry which is preliminary data.</text>
</comment>
<accession>A0A3M0JED9</accession>
<feature type="transmembrane region" description="Helical" evidence="7">
    <location>
        <begin position="578"/>
        <end position="596"/>
    </location>
</feature>
<feature type="region of interest" description="Disordered" evidence="6">
    <location>
        <begin position="162"/>
        <end position="221"/>
    </location>
</feature>
<evidence type="ECO:0000259" key="8">
    <source>
        <dbReference type="Pfam" id="PF12129"/>
    </source>
</evidence>
<dbReference type="OrthoDB" id="10066656at2759"/>
<evidence type="ECO:0000313" key="10">
    <source>
        <dbReference type="Proteomes" id="UP000269221"/>
    </source>
</evidence>
<dbReference type="InterPro" id="IPR021980">
    <property type="entry name" value="PHTF1/2_N"/>
</dbReference>